<accession>A0A1B7JY11</accession>
<dbReference type="Pfam" id="PF05666">
    <property type="entry name" value="YcgJ"/>
    <property type="match status" value="1"/>
</dbReference>
<name>A0A1B7JY11_9GAMM</name>
<evidence type="ECO:0000313" key="3">
    <source>
        <dbReference type="Proteomes" id="UP000078224"/>
    </source>
</evidence>
<dbReference type="Proteomes" id="UP000078224">
    <property type="component" value="Unassembled WGS sequence"/>
</dbReference>
<evidence type="ECO:0008006" key="4">
    <source>
        <dbReference type="Google" id="ProtNLM"/>
    </source>
</evidence>
<dbReference type="InterPro" id="IPR008617">
    <property type="entry name" value="Uncharacterised_YcgJ"/>
</dbReference>
<organism evidence="2 3">
    <name type="scientific">Providencia heimbachae ATCC 35613</name>
    <dbReference type="NCBI Taxonomy" id="1354272"/>
    <lineage>
        <taxon>Bacteria</taxon>
        <taxon>Pseudomonadati</taxon>
        <taxon>Pseudomonadota</taxon>
        <taxon>Gammaproteobacteria</taxon>
        <taxon>Enterobacterales</taxon>
        <taxon>Morganellaceae</taxon>
        <taxon>Providencia</taxon>
    </lineage>
</organism>
<evidence type="ECO:0000313" key="2">
    <source>
        <dbReference type="EMBL" id="OAT52778.1"/>
    </source>
</evidence>
<gene>
    <name evidence="2" type="ORF">M998_1457</name>
</gene>
<evidence type="ECO:0000256" key="1">
    <source>
        <dbReference type="SAM" id="SignalP"/>
    </source>
</evidence>
<comment type="caution">
    <text evidence="2">The sequence shown here is derived from an EMBL/GenBank/DDBJ whole genome shotgun (WGS) entry which is preliminary data.</text>
</comment>
<dbReference type="OrthoDB" id="5815745at2"/>
<proteinExistence type="predicted"/>
<protein>
    <recommendedName>
        <fullName evidence="4">Fels-1 Prophage Protein-like protein</fullName>
    </recommendedName>
</protein>
<reference evidence="2 3" key="1">
    <citation type="submission" date="2016-04" db="EMBL/GenBank/DDBJ databases">
        <title>ATOL: Assembling a taxonomically balanced genome-scale reconstruction of the evolutionary history of the Enterobacteriaceae.</title>
        <authorList>
            <person name="Plunkett G.III."/>
            <person name="Neeno-Eckwall E.C."/>
            <person name="Glasner J.D."/>
            <person name="Perna N.T."/>
        </authorList>
    </citation>
    <scope>NUCLEOTIDE SEQUENCE [LARGE SCALE GENOMIC DNA]</scope>
    <source>
        <strain evidence="2 3">ATCC 35613</strain>
    </source>
</reference>
<keyword evidence="1" id="KW-0732">Signal</keyword>
<feature type="signal peptide" evidence="1">
    <location>
        <begin position="1"/>
        <end position="22"/>
    </location>
</feature>
<feature type="chain" id="PRO_5008595653" description="Fels-1 Prophage Protein-like protein" evidence="1">
    <location>
        <begin position="23"/>
        <end position="117"/>
    </location>
</feature>
<dbReference type="RefSeq" id="WP_068440738.1">
    <property type="nucleotide sequence ID" value="NZ_LXEW01000021.1"/>
</dbReference>
<dbReference type="PATRIC" id="fig|1354272.4.peg.1479"/>
<dbReference type="AlphaFoldDB" id="A0A1B7JY11"/>
<keyword evidence="3" id="KW-1185">Reference proteome</keyword>
<sequence>MKKSTLLAFGIAIVISPMLAMAKTAPALKSPEKNVLCDKYLCVSGKDGVSIELTKKYIGEKQASNIKLAGDFDKTQMTFANGIFCDIQEKKCHVDRYFENGQRSKVSKKYTEILFGE</sequence>
<dbReference type="EMBL" id="LXEW01000021">
    <property type="protein sequence ID" value="OAT52778.1"/>
    <property type="molecule type" value="Genomic_DNA"/>
</dbReference>